<evidence type="ECO:0000313" key="2">
    <source>
        <dbReference type="WBParaSite" id="maker-uti_cns_0006533-snap-gene-0.3-mRNA-1"/>
    </source>
</evidence>
<dbReference type="AlphaFoldDB" id="A0A1I8HKP0"/>
<protein>
    <submittedName>
        <fullName evidence="2">JAKMIP_CC3 domain-containing protein</fullName>
    </submittedName>
</protein>
<name>A0A1I8HKP0_9PLAT</name>
<proteinExistence type="predicted"/>
<reference evidence="2" key="1">
    <citation type="submission" date="2016-11" db="UniProtKB">
        <authorList>
            <consortium name="WormBaseParasite"/>
        </authorList>
    </citation>
    <scope>IDENTIFICATION</scope>
</reference>
<keyword evidence="1" id="KW-1185">Reference proteome</keyword>
<accession>A0A1I8HKP0</accession>
<sequence length="236" mass="27493">MALVGIHDCTRLHEENERLKKRIQQLRVERTELERELAGFRERQRIEDILEGHVRKRTSMTQTEPCDLDGGHLGGGRRGKRASESEVVEKLLTMQQQARILYEKELKKGADHVQMITAQNGKILELQKELTKAERQVKQLENDKLKLKKQLSAVSDYRVQSLQRKIDALKEENANLRSELRGLDSDFFNEIEDIKFALDQAVRLNQRYEKCFQHLCSKYGIPLDSWQLGLRTDNAV</sequence>
<organism evidence="1 2">
    <name type="scientific">Macrostomum lignano</name>
    <dbReference type="NCBI Taxonomy" id="282301"/>
    <lineage>
        <taxon>Eukaryota</taxon>
        <taxon>Metazoa</taxon>
        <taxon>Spiralia</taxon>
        <taxon>Lophotrochozoa</taxon>
        <taxon>Platyhelminthes</taxon>
        <taxon>Rhabditophora</taxon>
        <taxon>Macrostomorpha</taxon>
        <taxon>Macrostomida</taxon>
        <taxon>Macrostomidae</taxon>
        <taxon>Macrostomum</taxon>
    </lineage>
</organism>
<dbReference type="Proteomes" id="UP000095280">
    <property type="component" value="Unplaced"/>
</dbReference>
<evidence type="ECO:0000313" key="1">
    <source>
        <dbReference type="Proteomes" id="UP000095280"/>
    </source>
</evidence>
<dbReference type="OrthoDB" id="9986859at2759"/>
<dbReference type="WBParaSite" id="maker-uti_cns_0006533-snap-gene-0.3-mRNA-1">
    <property type="protein sequence ID" value="maker-uti_cns_0006533-snap-gene-0.3-mRNA-1"/>
    <property type="gene ID" value="maker-uti_cns_0006533-snap-gene-0.3"/>
</dbReference>
<dbReference type="Gene3D" id="1.10.287.1490">
    <property type="match status" value="1"/>
</dbReference>